<dbReference type="InterPro" id="IPR024496">
    <property type="entry name" value="Spore_germ_GerPE"/>
</dbReference>
<dbReference type="RefSeq" id="WP_270878944.1">
    <property type="nucleotide sequence ID" value="NZ_JAQFVF010000022.1"/>
</dbReference>
<name>A0ABW0KDA1_9BACL</name>
<proteinExistence type="predicted"/>
<dbReference type="Pfam" id="PF10970">
    <property type="entry name" value="GerPE"/>
    <property type="match status" value="1"/>
</dbReference>
<dbReference type="EMBL" id="JBHSMJ010000029">
    <property type="protein sequence ID" value="MFC5450773.1"/>
    <property type="molecule type" value="Genomic_DNA"/>
</dbReference>
<reference evidence="2" key="1">
    <citation type="journal article" date="2019" name="Int. J. Syst. Evol. Microbiol.">
        <title>The Global Catalogue of Microorganisms (GCM) 10K type strain sequencing project: providing services to taxonomists for standard genome sequencing and annotation.</title>
        <authorList>
            <consortium name="The Broad Institute Genomics Platform"/>
            <consortium name="The Broad Institute Genome Sequencing Center for Infectious Disease"/>
            <person name="Wu L."/>
            <person name="Ma J."/>
        </authorList>
    </citation>
    <scope>NUCLEOTIDE SEQUENCE [LARGE SCALE GENOMIC DNA]</scope>
    <source>
        <strain evidence="2">KACC 11904</strain>
    </source>
</reference>
<sequence>MARISIVDSVDINGISSSSILHIGDHVRTELHTQALAVQREIPYFYGNEGNFDVYPFFRRPFPVPQPPEPVQMTVNNWGSFICVGPVRILGVSSSALFQIGSNVTSQSETRIKHFRQSVTNKPGPKQQTTFVKLGDDVGVGDFEDALHPPRPPRPPR</sequence>
<dbReference type="Proteomes" id="UP001596044">
    <property type="component" value="Unassembled WGS sequence"/>
</dbReference>
<organism evidence="1 2">
    <name type="scientific">Paenibacillus aestuarii</name>
    <dbReference type="NCBI Taxonomy" id="516965"/>
    <lineage>
        <taxon>Bacteria</taxon>
        <taxon>Bacillati</taxon>
        <taxon>Bacillota</taxon>
        <taxon>Bacilli</taxon>
        <taxon>Bacillales</taxon>
        <taxon>Paenibacillaceae</taxon>
        <taxon>Paenibacillus</taxon>
    </lineage>
</organism>
<evidence type="ECO:0000313" key="1">
    <source>
        <dbReference type="EMBL" id="MFC5450773.1"/>
    </source>
</evidence>
<protein>
    <submittedName>
        <fullName evidence="1">Spore germination protein GerPE</fullName>
    </submittedName>
</protein>
<accession>A0ABW0KDA1</accession>
<gene>
    <name evidence="1" type="ORF">ACFPOG_21190</name>
</gene>
<keyword evidence="2" id="KW-1185">Reference proteome</keyword>
<evidence type="ECO:0000313" key="2">
    <source>
        <dbReference type="Proteomes" id="UP001596044"/>
    </source>
</evidence>
<comment type="caution">
    <text evidence="1">The sequence shown here is derived from an EMBL/GenBank/DDBJ whole genome shotgun (WGS) entry which is preliminary data.</text>
</comment>